<organism evidence="1">
    <name type="scientific">bioreactor metagenome</name>
    <dbReference type="NCBI Taxonomy" id="1076179"/>
    <lineage>
        <taxon>unclassified sequences</taxon>
        <taxon>metagenomes</taxon>
        <taxon>ecological metagenomes</taxon>
    </lineage>
</organism>
<comment type="caution">
    <text evidence="1">The sequence shown here is derived from an EMBL/GenBank/DDBJ whole genome shotgun (WGS) entry which is preliminary data.</text>
</comment>
<accession>A0A645AK85</accession>
<protein>
    <submittedName>
        <fullName evidence="1">Uncharacterized protein</fullName>
    </submittedName>
</protein>
<name>A0A645AK85_9ZZZZ</name>
<dbReference type="AlphaFoldDB" id="A0A645AK85"/>
<proteinExistence type="predicted"/>
<sequence length="114" mass="12907">MGAVAPVFIDLLDKIFAFLITQTGTCFDLIEKIGFFIASADEKNLILGKRKNGRAQNRNKRDILQGIVDHLQQREHGHDLGGAEIAVETAGIHRYTEIRKHFFIQGRPSFHRAH</sequence>
<dbReference type="EMBL" id="VSSQ01014341">
    <property type="protein sequence ID" value="MPM53447.1"/>
    <property type="molecule type" value="Genomic_DNA"/>
</dbReference>
<gene>
    <name evidence="1" type="ORF">SDC9_100215</name>
</gene>
<evidence type="ECO:0000313" key="1">
    <source>
        <dbReference type="EMBL" id="MPM53447.1"/>
    </source>
</evidence>
<reference evidence="1" key="1">
    <citation type="submission" date="2019-08" db="EMBL/GenBank/DDBJ databases">
        <authorList>
            <person name="Kucharzyk K."/>
            <person name="Murdoch R.W."/>
            <person name="Higgins S."/>
            <person name="Loffler F."/>
        </authorList>
    </citation>
    <scope>NUCLEOTIDE SEQUENCE</scope>
</reference>